<reference evidence="1 2" key="1">
    <citation type="submission" date="2016-02" db="EMBL/GenBank/DDBJ databases">
        <title>Genome sequence of Moorella mulderi DSM 14980.</title>
        <authorList>
            <person name="Poehlein A."/>
            <person name="Daniel R."/>
        </authorList>
    </citation>
    <scope>NUCLEOTIDE SEQUENCE [LARGE SCALE GENOMIC DNA]</scope>
    <source>
        <strain evidence="1 2">DSM 14980</strain>
    </source>
</reference>
<dbReference type="RefSeq" id="WP_062285063.1">
    <property type="nucleotide sequence ID" value="NZ_LTBC01000011.1"/>
</dbReference>
<protein>
    <recommendedName>
        <fullName evidence="3">DUF1177 domain-containing protein</fullName>
    </recommendedName>
</protein>
<comment type="caution">
    <text evidence="1">The sequence shown here is derived from an EMBL/GenBank/DDBJ whole genome shotgun (WGS) entry which is preliminary data.</text>
</comment>
<keyword evidence="2" id="KW-1185">Reference proteome</keyword>
<name>A0A151AUU5_9FIRM</name>
<accession>A0A151AUU5</accession>
<evidence type="ECO:0008006" key="3">
    <source>
        <dbReference type="Google" id="ProtNLM"/>
    </source>
</evidence>
<dbReference type="OrthoDB" id="9782903at2"/>
<sequence>MAFKQVMEVYELLDSAYVDGYEVAGLLKKAGLEDVEVKRIAGAKGSTDFIKVKVPGSNGKVKGGSAPTLGIIGRLGGLGARPERIGFVSDGDGALAAVAIALKLGAMQKKGDILAGDVIIATHICPNAPTRPHDPVPFMDSPVDIAAMNRHEIDPAMDAILSIDTTKGNRVINHRGFAISPTVKEGYILRVSEDLLDLMQIVTGKLPVVFPVTTQDITPYGNGLYHLNSILQPCVATAAPVVGVAITAEVPVPGCATGASHLVDIEAAVRFCIEVAKAFGQGKCRLYDEEEFERLKALYGPMDHLQTLGKS</sequence>
<dbReference type="AlphaFoldDB" id="A0A151AUU5"/>
<dbReference type="PATRIC" id="fig|1122241.3.peg.2488"/>
<dbReference type="InterPro" id="IPR009561">
    <property type="entry name" value="DUF1177"/>
</dbReference>
<organism evidence="1 2">
    <name type="scientific">Moorella mulderi DSM 14980</name>
    <dbReference type="NCBI Taxonomy" id="1122241"/>
    <lineage>
        <taxon>Bacteria</taxon>
        <taxon>Bacillati</taxon>
        <taxon>Bacillota</taxon>
        <taxon>Clostridia</taxon>
        <taxon>Neomoorellales</taxon>
        <taxon>Neomoorellaceae</taxon>
        <taxon>Neomoorella</taxon>
    </lineage>
</organism>
<gene>
    <name evidence="1" type="ORF">MOMUL_23350</name>
</gene>
<dbReference type="Proteomes" id="UP000075670">
    <property type="component" value="Unassembled WGS sequence"/>
</dbReference>
<dbReference type="Pfam" id="PF06675">
    <property type="entry name" value="DUF1177"/>
    <property type="match status" value="1"/>
</dbReference>
<evidence type="ECO:0000313" key="2">
    <source>
        <dbReference type="Proteomes" id="UP000075670"/>
    </source>
</evidence>
<evidence type="ECO:0000313" key="1">
    <source>
        <dbReference type="EMBL" id="KYH31426.1"/>
    </source>
</evidence>
<proteinExistence type="predicted"/>
<dbReference type="EMBL" id="LTBC01000011">
    <property type="protein sequence ID" value="KYH31426.1"/>
    <property type="molecule type" value="Genomic_DNA"/>
</dbReference>